<organism evidence="1 2">
    <name type="scientific">Brassica napus</name>
    <name type="common">Rape</name>
    <dbReference type="NCBI Taxonomy" id="3708"/>
    <lineage>
        <taxon>Eukaryota</taxon>
        <taxon>Viridiplantae</taxon>
        <taxon>Streptophyta</taxon>
        <taxon>Embryophyta</taxon>
        <taxon>Tracheophyta</taxon>
        <taxon>Spermatophyta</taxon>
        <taxon>Magnoliopsida</taxon>
        <taxon>eudicotyledons</taxon>
        <taxon>Gunneridae</taxon>
        <taxon>Pentapetalae</taxon>
        <taxon>rosids</taxon>
        <taxon>malvids</taxon>
        <taxon>Brassicales</taxon>
        <taxon>Brassicaceae</taxon>
        <taxon>Brassiceae</taxon>
        <taxon>Brassica</taxon>
    </lineage>
</organism>
<dbReference type="AlphaFoldDB" id="A0A078JEW4"/>
<proteinExistence type="predicted"/>
<evidence type="ECO:0000313" key="2">
    <source>
        <dbReference type="Proteomes" id="UP000028999"/>
    </source>
</evidence>
<dbReference type="PaxDb" id="3708-A0A078JEW4"/>
<reference evidence="1 2" key="1">
    <citation type="journal article" date="2014" name="Science">
        <title>Plant genetics. Early allopolyploid evolution in the post-Neolithic Brassica napus oilseed genome.</title>
        <authorList>
            <person name="Chalhoub B."/>
            <person name="Denoeud F."/>
            <person name="Liu S."/>
            <person name="Parkin I.A."/>
            <person name="Tang H."/>
            <person name="Wang X."/>
            <person name="Chiquet J."/>
            <person name="Belcram H."/>
            <person name="Tong C."/>
            <person name="Samans B."/>
            <person name="Correa M."/>
            <person name="Da Silva C."/>
            <person name="Just J."/>
            <person name="Falentin C."/>
            <person name="Koh C.S."/>
            <person name="Le Clainche I."/>
            <person name="Bernard M."/>
            <person name="Bento P."/>
            <person name="Noel B."/>
            <person name="Labadie K."/>
            <person name="Alberti A."/>
            <person name="Charles M."/>
            <person name="Arnaud D."/>
            <person name="Guo H."/>
            <person name="Daviaud C."/>
            <person name="Alamery S."/>
            <person name="Jabbari K."/>
            <person name="Zhao M."/>
            <person name="Edger P.P."/>
            <person name="Chelaifa H."/>
            <person name="Tack D."/>
            <person name="Lassalle G."/>
            <person name="Mestiri I."/>
            <person name="Schnel N."/>
            <person name="Le Paslier M.C."/>
            <person name="Fan G."/>
            <person name="Renault V."/>
            <person name="Bayer P.E."/>
            <person name="Golicz A.A."/>
            <person name="Manoli S."/>
            <person name="Lee T.H."/>
            <person name="Thi V.H."/>
            <person name="Chalabi S."/>
            <person name="Hu Q."/>
            <person name="Fan C."/>
            <person name="Tollenaere R."/>
            <person name="Lu Y."/>
            <person name="Battail C."/>
            <person name="Shen J."/>
            <person name="Sidebottom C.H."/>
            <person name="Wang X."/>
            <person name="Canaguier A."/>
            <person name="Chauveau A."/>
            <person name="Berard A."/>
            <person name="Deniot G."/>
            <person name="Guan M."/>
            <person name="Liu Z."/>
            <person name="Sun F."/>
            <person name="Lim Y.P."/>
            <person name="Lyons E."/>
            <person name="Town C.D."/>
            <person name="Bancroft I."/>
            <person name="Wang X."/>
            <person name="Meng J."/>
            <person name="Ma J."/>
            <person name="Pires J.C."/>
            <person name="King G.J."/>
            <person name="Brunel D."/>
            <person name="Delourme R."/>
            <person name="Renard M."/>
            <person name="Aury J.M."/>
            <person name="Adams K.L."/>
            <person name="Batley J."/>
            <person name="Snowdon R.J."/>
            <person name="Tost J."/>
            <person name="Edwards D."/>
            <person name="Zhou Y."/>
            <person name="Hua W."/>
            <person name="Sharpe A.G."/>
            <person name="Paterson A.H."/>
            <person name="Guan C."/>
            <person name="Wincker P."/>
        </authorList>
    </citation>
    <scope>NUCLEOTIDE SEQUENCE [LARGE SCALE GENOMIC DNA]</scope>
    <source>
        <strain evidence="2">cv. Darmor-bzh</strain>
    </source>
</reference>
<accession>A0A078JEW4</accession>
<dbReference type="EMBL" id="LK034300">
    <property type="protein sequence ID" value="CDY63441.1"/>
    <property type="molecule type" value="Genomic_DNA"/>
</dbReference>
<dbReference type="Proteomes" id="UP000028999">
    <property type="component" value="Unassembled WGS sequence"/>
</dbReference>
<evidence type="ECO:0000313" key="1">
    <source>
        <dbReference type="EMBL" id="CDY63441.1"/>
    </source>
</evidence>
<gene>
    <name evidence="1" type="primary">BnaC06g42640D</name>
    <name evidence="1" type="ORF">GSBRNA2T00039295001</name>
</gene>
<name>A0A078JEW4_BRANA</name>
<keyword evidence="2" id="KW-1185">Reference proteome</keyword>
<protein>
    <submittedName>
        <fullName evidence="1">BnaC06g42640D protein</fullName>
    </submittedName>
</protein>
<dbReference type="Gramene" id="CDY63441">
    <property type="protein sequence ID" value="CDY63441"/>
    <property type="gene ID" value="GSBRNA2T00039295001"/>
</dbReference>
<sequence>MFIPRILTYLLICSRFYLFLFERYIKKNDVRWQIKANTSLAQLLITRAVSISSHTATCHSQS</sequence>